<dbReference type="GO" id="GO:0005856">
    <property type="term" value="C:cytoskeleton"/>
    <property type="evidence" value="ECO:0007669"/>
    <property type="project" value="UniProtKB-SubCell"/>
</dbReference>
<dbReference type="Proteomes" id="UP000284403">
    <property type="component" value="Unassembled WGS sequence"/>
</dbReference>
<gene>
    <name evidence="8" type="ORF">Tco025E_07687</name>
</gene>
<comment type="caution">
    <text evidence="8">The sequence shown here is derived from an EMBL/GenBank/DDBJ whole genome shotgun (WGS) entry which is preliminary data.</text>
</comment>
<evidence type="ECO:0000313" key="9">
    <source>
        <dbReference type="Proteomes" id="UP000284403"/>
    </source>
</evidence>
<dbReference type="PROSITE" id="PS51665">
    <property type="entry name" value="ENKURIN"/>
    <property type="match status" value="1"/>
</dbReference>
<proteinExistence type="predicted"/>
<accession>A0A3R7NQ26</accession>
<dbReference type="InterPro" id="IPR027012">
    <property type="entry name" value="Enkurin_dom"/>
</dbReference>
<dbReference type="InterPro" id="IPR052102">
    <property type="entry name" value="Enkurin_domain-protein"/>
</dbReference>
<evidence type="ECO:0000256" key="2">
    <source>
        <dbReference type="ARBA" id="ARBA00004245"/>
    </source>
</evidence>
<evidence type="ECO:0000256" key="5">
    <source>
        <dbReference type="ARBA" id="ARBA00023273"/>
    </source>
</evidence>
<keyword evidence="4" id="KW-0206">Cytoskeleton</keyword>
<sequence length="394" mass="44497">MSGESIYNLIQEAPPVTTGPYTGKYEKHLKEREKPTYSTFFEKGKEYDGSHVRYFKQRDAVFGSIVNDTVDPKNFLRAGGGVKYAVPPVQQSKVFTKLPLDHGVSKLRSGEEKGRLEPISDAVVDANGREALRGPNELGQDNAMNGARAGVQGSKKSGTEPGEDSVVGHGNNKGNDHKGTSDSMGDARNVPVEQKEKDLTPHVAIVDDGLYSANNNDDIWAKGPREGGKNFVTSNMIQVSNMVPKRRKDQPENPTCRNNFGRTPAYLHRVKQEIDHEKMRLKSIEEMSIQQKIRDMQRYVHRLDEKERLQLIEKLRTKLNEKSTELIKMPFVKDTYTQVLRRAELEKEIKEIEASIAKLDKDAVFVYNDDPRCVHWTKNAALEEASRFAAERQN</sequence>
<dbReference type="GO" id="GO:0005516">
    <property type="term" value="F:calmodulin binding"/>
    <property type="evidence" value="ECO:0007669"/>
    <property type="project" value="TreeGrafter"/>
</dbReference>
<evidence type="ECO:0000256" key="3">
    <source>
        <dbReference type="ARBA" id="ARBA00022490"/>
    </source>
</evidence>
<comment type="subcellular location">
    <subcellularLocation>
        <location evidence="1">Cell projection</location>
        <location evidence="1">Cilium</location>
    </subcellularLocation>
    <subcellularLocation>
        <location evidence="2">Cytoplasm</location>
        <location evidence="2">Cytoskeleton</location>
    </subcellularLocation>
</comment>
<dbReference type="PANTHER" id="PTHR21490">
    <property type="entry name" value="ENKURIN-RELATED"/>
    <property type="match status" value="1"/>
</dbReference>
<keyword evidence="5" id="KW-0966">Cell projection</keyword>
<protein>
    <submittedName>
        <fullName evidence="8">Putative prolyl oligopeptidase, putative,serine peptidase clan SC, family S9A</fullName>
    </submittedName>
</protein>
<feature type="domain" description="Enkurin" evidence="7">
    <location>
        <begin position="268"/>
        <end position="367"/>
    </location>
</feature>
<evidence type="ECO:0000256" key="6">
    <source>
        <dbReference type="SAM" id="MobiDB-lite"/>
    </source>
</evidence>
<feature type="region of interest" description="Disordered" evidence="6">
    <location>
        <begin position="132"/>
        <end position="187"/>
    </location>
</feature>
<name>A0A3R7NQ26_9TRYP</name>
<evidence type="ECO:0000256" key="4">
    <source>
        <dbReference type="ARBA" id="ARBA00023212"/>
    </source>
</evidence>
<evidence type="ECO:0000259" key="7">
    <source>
        <dbReference type="PROSITE" id="PS51665"/>
    </source>
</evidence>
<reference evidence="8 9" key="1">
    <citation type="journal article" date="2018" name="BMC Genomics">
        <title>Genomic comparison of Trypanosoma conorhini and Trypanosoma rangeli to Trypanosoma cruzi strains of high and low virulence.</title>
        <authorList>
            <person name="Bradwell K.R."/>
            <person name="Koparde V.N."/>
            <person name="Matveyev A.V."/>
            <person name="Serrano M.G."/>
            <person name="Alves J.M."/>
            <person name="Parikh H."/>
            <person name="Huang B."/>
            <person name="Lee V."/>
            <person name="Espinosa-Alvarez O."/>
            <person name="Ortiz P.A."/>
            <person name="Costa-Martins A.G."/>
            <person name="Teixeira M.M."/>
            <person name="Buck G.A."/>
        </authorList>
    </citation>
    <scope>NUCLEOTIDE SEQUENCE [LARGE SCALE GENOMIC DNA]</scope>
    <source>
        <strain evidence="8 9">025E</strain>
    </source>
</reference>
<organism evidence="8 9">
    <name type="scientific">Trypanosoma conorhini</name>
    <dbReference type="NCBI Taxonomy" id="83891"/>
    <lineage>
        <taxon>Eukaryota</taxon>
        <taxon>Discoba</taxon>
        <taxon>Euglenozoa</taxon>
        <taxon>Kinetoplastea</taxon>
        <taxon>Metakinetoplastina</taxon>
        <taxon>Trypanosomatida</taxon>
        <taxon>Trypanosomatidae</taxon>
        <taxon>Trypanosoma</taxon>
    </lineage>
</organism>
<keyword evidence="9" id="KW-1185">Reference proteome</keyword>
<dbReference type="Pfam" id="PF13864">
    <property type="entry name" value="Enkurin"/>
    <property type="match status" value="1"/>
</dbReference>
<dbReference type="RefSeq" id="XP_029225354.1">
    <property type="nucleotide sequence ID" value="XM_029374547.1"/>
</dbReference>
<dbReference type="GO" id="GO:0005929">
    <property type="term" value="C:cilium"/>
    <property type="evidence" value="ECO:0007669"/>
    <property type="project" value="UniProtKB-SubCell"/>
</dbReference>
<keyword evidence="3" id="KW-0963">Cytoplasm</keyword>
<dbReference type="PANTHER" id="PTHR21490:SF0">
    <property type="entry name" value="ENKURIN"/>
    <property type="match status" value="1"/>
</dbReference>
<dbReference type="AlphaFoldDB" id="A0A3R7NQ26"/>
<dbReference type="GeneID" id="40321298"/>
<evidence type="ECO:0000313" key="8">
    <source>
        <dbReference type="EMBL" id="RNF05934.1"/>
    </source>
</evidence>
<dbReference type="OrthoDB" id="2123594at2759"/>
<dbReference type="EMBL" id="MKKU01000618">
    <property type="protein sequence ID" value="RNF05934.1"/>
    <property type="molecule type" value="Genomic_DNA"/>
</dbReference>
<evidence type="ECO:0000256" key="1">
    <source>
        <dbReference type="ARBA" id="ARBA00004138"/>
    </source>
</evidence>